<reference evidence="1" key="1">
    <citation type="submission" date="2020-03" db="EMBL/GenBank/DDBJ databases">
        <title>The deep terrestrial virosphere.</title>
        <authorList>
            <person name="Holmfeldt K."/>
            <person name="Nilsson E."/>
            <person name="Simone D."/>
            <person name="Lopez-Fernandez M."/>
            <person name="Wu X."/>
            <person name="de Brujin I."/>
            <person name="Lundin D."/>
            <person name="Andersson A."/>
            <person name="Bertilsson S."/>
            <person name="Dopson M."/>
        </authorList>
    </citation>
    <scope>NUCLEOTIDE SEQUENCE</scope>
    <source>
        <strain evidence="1">TM448A01828</strain>
    </source>
</reference>
<dbReference type="EMBL" id="MT144204">
    <property type="protein sequence ID" value="QJA50583.1"/>
    <property type="molecule type" value="Genomic_DNA"/>
</dbReference>
<gene>
    <name evidence="1" type="ORF">TM448A01828_0010</name>
</gene>
<accession>A0A6H1ZRM7</accession>
<proteinExistence type="predicted"/>
<dbReference type="AlphaFoldDB" id="A0A6H1ZRM7"/>
<organism evidence="1">
    <name type="scientific">viral metagenome</name>
    <dbReference type="NCBI Taxonomy" id="1070528"/>
    <lineage>
        <taxon>unclassified sequences</taxon>
        <taxon>metagenomes</taxon>
        <taxon>organismal metagenomes</taxon>
    </lineage>
</organism>
<name>A0A6H1ZRM7_9ZZZZ</name>
<evidence type="ECO:0000313" key="1">
    <source>
        <dbReference type="EMBL" id="QJA50583.1"/>
    </source>
</evidence>
<sequence length="531" mass="59570">MNTFKIIPILGRKTNVPADDPSLFRFVSQGLALTHDTGGLNFDLNLKMNACTKSLGRVQWDNSANAQATQCQGLFELYDGTNRDHLYYDNGKIYVFDAALDQIDRSGGVTFANTNIDLYSTTRVGSYAVFADRAEHTPYKWKNGDANVSKLITAGTEFKFRYLTNFQRRVVGFYSDQTDGNIDVRWSTSWPGTAITSLSFPAANQLYIPNDDPITGAGVMGSDRCYIYCEDSIQQMFYYPDYAAPFRIITIVPQQGFAGHHSMVNFGDRHYGFNRNYGFCEFRGNQFPVNGRPISDDIDLDLWDINTEYYNLIVGAVVPLTDQIVWAVPTGGEAICNKLYFYNYITGQWTIEDKVARYVSSWRMYDTYTWNNLLTDLGGATSTWSSVGANTWAYYTALRERLVLANTDGHLYQRVGGTDAGSNLDGYRVEPILHFGDPNRYDILNEIWFDICASGAYSIDVYHRSGNTAGELIAQGWDSVGSISCDSVARPVITGFSKPARLHQIKWGTNLLGEPFQVNGITFKFTMDSSA</sequence>
<protein>
    <submittedName>
        <fullName evidence="1">Uncharacterized protein</fullName>
    </submittedName>
</protein>